<name>A0A0X8JFW3_ACTRD</name>
<keyword evidence="3" id="KW-1185">Reference proteome</keyword>
<feature type="compositionally biased region" description="Polar residues" evidence="1">
    <location>
        <begin position="108"/>
        <end position="119"/>
    </location>
</feature>
<evidence type="ECO:0000313" key="2">
    <source>
        <dbReference type="EMBL" id="AMD87884.1"/>
    </source>
</evidence>
<sequence>MRRNWAASAGSVVAPRAQRKACMAPAARRALDQTLAASCVRRVHMSRRTDMSTCSRLRPRSMSCQPSSWRIVSSATQAMTAQDWRRWVREAVGRMRATQPVRTSFQVVLRGSQTSGGTVSRTRRAASRALRREAETDPGQSGSSLSRARRPGVVRHSSSAGRPRTARIEAAETSRSAVGSSTMSWRWTSRRRQVSSARWT</sequence>
<feature type="region of interest" description="Disordered" evidence="1">
    <location>
        <begin position="108"/>
        <end position="200"/>
    </location>
</feature>
<proteinExistence type="predicted"/>
<reference evidence="3" key="1">
    <citation type="submission" date="2016-02" db="EMBL/GenBank/DDBJ databases">
        <authorList>
            <person name="Holder M.E."/>
            <person name="Ajami N.J."/>
            <person name="Petrosino J.F."/>
        </authorList>
    </citation>
    <scope>NUCLEOTIDE SEQUENCE [LARGE SCALE GENOMIC DNA]</scope>
    <source>
        <strain evidence="3">CCUG 36733</strain>
    </source>
</reference>
<gene>
    <name evidence="2" type="ORF">AXF14_10230</name>
</gene>
<evidence type="ECO:0000256" key="1">
    <source>
        <dbReference type="SAM" id="MobiDB-lite"/>
    </source>
</evidence>
<protein>
    <submittedName>
        <fullName evidence="2">Uncharacterized protein</fullName>
    </submittedName>
</protein>
<dbReference type="EMBL" id="CP014228">
    <property type="protein sequence ID" value="AMD87884.1"/>
    <property type="molecule type" value="Genomic_DNA"/>
</dbReference>
<accession>A0A0X8JFW3</accession>
<organism evidence="2 3">
    <name type="scientific">Actinomyces radicidentis</name>
    <dbReference type="NCBI Taxonomy" id="111015"/>
    <lineage>
        <taxon>Bacteria</taxon>
        <taxon>Bacillati</taxon>
        <taxon>Actinomycetota</taxon>
        <taxon>Actinomycetes</taxon>
        <taxon>Actinomycetales</taxon>
        <taxon>Actinomycetaceae</taxon>
        <taxon>Actinomyces</taxon>
    </lineage>
</organism>
<dbReference type="KEGG" id="ard:AXF14_10230"/>
<evidence type="ECO:0000313" key="3">
    <source>
        <dbReference type="Proteomes" id="UP000065220"/>
    </source>
</evidence>
<dbReference type="AlphaFoldDB" id="A0A0X8JFW3"/>
<dbReference type="Proteomes" id="UP000065220">
    <property type="component" value="Chromosome"/>
</dbReference>